<evidence type="ECO:0000256" key="2">
    <source>
        <dbReference type="ARBA" id="ARBA00006944"/>
    </source>
</evidence>
<dbReference type="OrthoDB" id="5978888at2759"/>
<dbReference type="OMA" id="RALNCNC"/>
<feature type="compositionally biased region" description="Acidic residues" evidence="5">
    <location>
        <begin position="35"/>
        <end position="55"/>
    </location>
</feature>
<dbReference type="PANTHER" id="PTHR16770">
    <property type="entry name" value="PROTEIN RIPPLY-LIKE"/>
    <property type="match status" value="1"/>
</dbReference>
<dbReference type="GO" id="GO:0005634">
    <property type="term" value="C:nucleus"/>
    <property type="evidence" value="ECO:0007669"/>
    <property type="project" value="UniProtKB-SubCell"/>
</dbReference>
<comment type="caution">
    <text evidence="6">The sequence shown here is derived from an EMBL/GenBank/DDBJ whole genome shotgun (WGS) entry which is preliminary data.</text>
</comment>
<evidence type="ECO:0000256" key="5">
    <source>
        <dbReference type="SAM" id="MobiDB-lite"/>
    </source>
</evidence>
<protein>
    <recommendedName>
        <fullName evidence="8">Protein ripply2</fullName>
    </recommendedName>
</protein>
<keyword evidence="4" id="KW-0539">Nucleus</keyword>
<dbReference type="Pfam" id="PF14998">
    <property type="entry name" value="Ripply"/>
    <property type="match status" value="1"/>
</dbReference>
<sequence>LMWPRNKCFDYLYSEGQELLAAFPVQASISFYVESDSEGEDEEFDEEDEFEEESAMGETVLEKITEQKSQQL</sequence>
<comment type="subcellular location">
    <subcellularLocation>
        <location evidence="1">Nucleus</location>
    </subcellularLocation>
</comment>
<evidence type="ECO:0000256" key="3">
    <source>
        <dbReference type="ARBA" id="ARBA00022473"/>
    </source>
</evidence>
<evidence type="ECO:0000313" key="6">
    <source>
        <dbReference type="EMBL" id="GCB71800.1"/>
    </source>
</evidence>
<comment type="similarity">
    <text evidence="2">Belongs to the ripply family.</text>
</comment>
<evidence type="ECO:0000313" key="7">
    <source>
        <dbReference type="Proteomes" id="UP000288216"/>
    </source>
</evidence>
<dbReference type="GO" id="GO:0000122">
    <property type="term" value="P:negative regulation of transcription by RNA polymerase II"/>
    <property type="evidence" value="ECO:0007669"/>
    <property type="project" value="TreeGrafter"/>
</dbReference>
<feature type="non-terminal residue" evidence="6">
    <location>
        <position position="1"/>
    </location>
</feature>
<evidence type="ECO:0000256" key="4">
    <source>
        <dbReference type="ARBA" id="ARBA00023242"/>
    </source>
</evidence>
<gene>
    <name evidence="6" type="ORF">scyTo_0006073</name>
</gene>
<dbReference type="Proteomes" id="UP000288216">
    <property type="component" value="Unassembled WGS sequence"/>
</dbReference>
<dbReference type="InterPro" id="IPR028127">
    <property type="entry name" value="Ripply_fam"/>
</dbReference>
<evidence type="ECO:0008006" key="8">
    <source>
        <dbReference type="Google" id="ProtNLM"/>
    </source>
</evidence>
<accession>A0A401PF70</accession>
<organism evidence="6 7">
    <name type="scientific">Scyliorhinus torazame</name>
    <name type="common">Cloudy catshark</name>
    <name type="synonym">Catulus torazame</name>
    <dbReference type="NCBI Taxonomy" id="75743"/>
    <lineage>
        <taxon>Eukaryota</taxon>
        <taxon>Metazoa</taxon>
        <taxon>Chordata</taxon>
        <taxon>Craniata</taxon>
        <taxon>Vertebrata</taxon>
        <taxon>Chondrichthyes</taxon>
        <taxon>Elasmobranchii</taxon>
        <taxon>Galeomorphii</taxon>
        <taxon>Galeoidea</taxon>
        <taxon>Carcharhiniformes</taxon>
        <taxon>Scyliorhinidae</taxon>
        <taxon>Scyliorhinus</taxon>
    </lineage>
</organism>
<keyword evidence="7" id="KW-1185">Reference proteome</keyword>
<dbReference type="GO" id="GO:0009880">
    <property type="term" value="P:embryonic pattern specification"/>
    <property type="evidence" value="ECO:0007669"/>
    <property type="project" value="TreeGrafter"/>
</dbReference>
<feature type="region of interest" description="Disordered" evidence="5">
    <location>
        <begin position="35"/>
        <end position="72"/>
    </location>
</feature>
<dbReference type="AlphaFoldDB" id="A0A401PF70"/>
<name>A0A401PF70_SCYTO</name>
<evidence type="ECO:0000256" key="1">
    <source>
        <dbReference type="ARBA" id="ARBA00004123"/>
    </source>
</evidence>
<proteinExistence type="inferred from homology"/>
<keyword evidence="3" id="KW-0217">Developmental protein</keyword>
<reference evidence="6 7" key="1">
    <citation type="journal article" date="2018" name="Nat. Ecol. Evol.">
        <title>Shark genomes provide insights into elasmobranch evolution and the origin of vertebrates.</title>
        <authorList>
            <person name="Hara Y"/>
            <person name="Yamaguchi K"/>
            <person name="Onimaru K"/>
            <person name="Kadota M"/>
            <person name="Koyanagi M"/>
            <person name="Keeley SD"/>
            <person name="Tatsumi K"/>
            <person name="Tanaka K"/>
            <person name="Motone F"/>
            <person name="Kageyama Y"/>
            <person name="Nozu R"/>
            <person name="Adachi N"/>
            <person name="Nishimura O"/>
            <person name="Nakagawa R"/>
            <person name="Tanegashima C"/>
            <person name="Kiyatake I"/>
            <person name="Matsumoto R"/>
            <person name="Murakumo K"/>
            <person name="Nishida K"/>
            <person name="Terakita A"/>
            <person name="Kuratani S"/>
            <person name="Sato K"/>
            <person name="Hyodo S Kuraku.S."/>
        </authorList>
    </citation>
    <scope>NUCLEOTIDE SEQUENCE [LARGE SCALE GENOMIC DNA]</scope>
</reference>
<dbReference type="PANTHER" id="PTHR16770:SF3">
    <property type="entry name" value="PROTEIN RIPPLY2"/>
    <property type="match status" value="1"/>
</dbReference>
<dbReference type="EMBL" id="BFAA01001984">
    <property type="protein sequence ID" value="GCB71800.1"/>
    <property type="molecule type" value="Genomic_DNA"/>
</dbReference>
<dbReference type="STRING" id="75743.A0A401PF70"/>